<evidence type="ECO:0000259" key="1">
    <source>
        <dbReference type="Pfam" id="PF20666"/>
    </source>
</evidence>
<organism evidence="2 3">
    <name type="scientific">Dermatophagoides pteronyssinus</name>
    <name type="common">European house dust mite</name>
    <dbReference type="NCBI Taxonomy" id="6956"/>
    <lineage>
        <taxon>Eukaryota</taxon>
        <taxon>Metazoa</taxon>
        <taxon>Ecdysozoa</taxon>
        <taxon>Arthropoda</taxon>
        <taxon>Chelicerata</taxon>
        <taxon>Arachnida</taxon>
        <taxon>Acari</taxon>
        <taxon>Acariformes</taxon>
        <taxon>Sarcoptiformes</taxon>
        <taxon>Astigmata</taxon>
        <taxon>Psoroptidia</taxon>
        <taxon>Analgoidea</taxon>
        <taxon>Pyroglyphidae</taxon>
        <taxon>Dermatophagoidinae</taxon>
        <taxon>Dermatophagoides</taxon>
    </lineage>
</organism>
<dbReference type="OrthoDB" id="534815at2759"/>
<evidence type="ECO:0000313" key="2">
    <source>
        <dbReference type="Proteomes" id="UP000515146"/>
    </source>
</evidence>
<dbReference type="Proteomes" id="UP000515146">
    <property type="component" value="Unplaced"/>
</dbReference>
<evidence type="ECO:0000313" key="3">
    <source>
        <dbReference type="RefSeq" id="XP_027201999.1"/>
    </source>
</evidence>
<name>A0A6P6YBK8_DERPT</name>
<feature type="domain" description="Centromere/kinetochore protein zw10 C-terminal" evidence="1">
    <location>
        <begin position="51"/>
        <end position="142"/>
    </location>
</feature>
<protein>
    <submittedName>
        <fullName evidence="3">Uncharacterized protein LOC113795956</fullName>
    </submittedName>
</protein>
<dbReference type="RefSeq" id="XP_027201999.1">
    <property type="nucleotide sequence ID" value="XM_027346198.1"/>
</dbReference>
<accession>A0A6P6YBK8</accession>
<proteinExistence type="predicted"/>
<keyword evidence="2" id="KW-1185">Reference proteome</keyword>
<sequence length="180" mass="21378">MNKLEYYRARKNIIEANNLYEKLVELSGKFPNELPIKNDQKSEMSALLRNCSKNLSLLLTETIYLVCELFIAISPYRYRTLIENDARENAIFHNNCIMFGHLMECFALTNRPNLDTLFELVPNIRNIGTKILMNQMRYHERIIYRHITNETFQQSLMEIVNETPRTDLRISSQSHFEFLH</sequence>
<reference evidence="3" key="1">
    <citation type="submission" date="2025-08" db="UniProtKB">
        <authorList>
            <consortium name="RefSeq"/>
        </authorList>
    </citation>
    <scope>IDENTIFICATION</scope>
    <source>
        <strain evidence="3">Airmid</strain>
    </source>
</reference>
<dbReference type="Pfam" id="PF20666">
    <property type="entry name" value="ZW10_C"/>
    <property type="match status" value="1"/>
</dbReference>
<dbReference type="KEGG" id="dpte:113795956"/>
<gene>
    <name evidence="3" type="primary">LOC113795956</name>
</gene>
<dbReference type="InterPro" id="IPR048343">
    <property type="entry name" value="ZW10_C"/>
</dbReference>
<dbReference type="AlphaFoldDB" id="A0A6P6YBK8"/>
<dbReference type="InParanoid" id="A0A6P6YBK8"/>